<dbReference type="Proteomes" id="UP001497482">
    <property type="component" value="Chromosome 16"/>
</dbReference>
<organism evidence="1 2">
    <name type="scientific">Knipowitschia caucasica</name>
    <name type="common">Caucasian dwarf goby</name>
    <name type="synonym">Pomatoschistus caucasicus</name>
    <dbReference type="NCBI Taxonomy" id="637954"/>
    <lineage>
        <taxon>Eukaryota</taxon>
        <taxon>Metazoa</taxon>
        <taxon>Chordata</taxon>
        <taxon>Craniata</taxon>
        <taxon>Vertebrata</taxon>
        <taxon>Euteleostomi</taxon>
        <taxon>Actinopterygii</taxon>
        <taxon>Neopterygii</taxon>
        <taxon>Teleostei</taxon>
        <taxon>Neoteleostei</taxon>
        <taxon>Acanthomorphata</taxon>
        <taxon>Gobiaria</taxon>
        <taxon>Gobiiformes</taxon>
        <taxon>Gobioidei</taxon>
        <taxon>Gobiidae</taxon>
        <taxon>Gobiinae</taxon>
        <taxon>Knipowitschia</taxon>
    </lineage>
</organism>
<evidence type="ECO:0000313" key="1">
    <source>
        <dbReference type="EMBL" id="CAL1584078.1"/>
    </source>
</evidence>
<gene>
    <name evidence="1" type="ORF">KC01_LOCUS14465</name>
</gene>
<proteinExistence type="predicted"/>
<protein>
    <submittedName>
        <fullName evidence="1">Uncharacterized protein</fullName>
    </submittedName>
</protein>
<dbReference type="AlphaFoldDB" id="A0AAV2K6K1"/>
<name>A0AAV2K6K1_KNICA</name>
<sequence>MERKNGSTTGFLDHSDQPQCHMNMSFGNDAYQIKMTHVTADCTTPGSVDHSDQPQCHMNTSFANDAPQKQMTHVTADCTTPGSVDHSDQPQCHMNTSFANDAPQKQMTHVTADCTTPGSVDHSDQPQCHMNTSFANDAPQKQILAQHTWEHPPQRHMLGGWWELVGAGGCWWLLVGSGGCLWVLVVCRAEVGVGQGRCSAHKLKQNYKTDLCTLQARSAHGSLPACPQKMERRLFA</sequence>
<keyword evidence="2" id="KW-1185">Reference proteome</keyword>
<accession>A0AAV2K6K1</accession>
<dbReference type="EMBL" id="OZ035838">
    <property type="protein sequence ID" value="CAL1584078.1"/>
    <property type="molecule type" value="Genomic_DNA"/>
</dbReference>
<reference evidence="1 2" key="1">
    <citation type="submission" date="2024-04" db="EMBL/GenBank/DDBJ databases">
        <authorList>
            <person name="Waldvogel A.-M."/>
            <person name="Schoenle A."/>
        </authorList>
    </citation>
    <scope>NUCLEOTIDE SEQUENCE [LARGE SCALE GENOMIC DNA]</scope>
</reference>
<evidence type="ECO:0000313" key="2">
    <source>
        <dbReference type="Proteomes" id="UP001497482"/>
    </source>
</evidence>